<sequence length="1054" mass="110793">MHLHSMTFQAIGPFPGRHTIDFAELAASGIFLLDGPTGAGKSTVIDAVVFALYGKVASEAASEDRLRSAYATPEVESFVDLVFETGAGVFRVRRSPEYQRPKKRGDGTTTQQATVRLWRLASVPDSLPGSVPDGDVQTGGLPTGDLLTDDAADALDALDAVGELLSSRLDEAGAEIQRYVGLDRRQFAQTVVLPQGEFASFLRAEPEKRRDLLQKVFGTEIYEDVQKQLAEMQREAGRVVAAARQAVHGGVENFLGAAGLDPTDVEALRAAEAADPHDAVELAATKVEALAGEADALAADEVAASGVLVAAQDHAETARVLTERLARRDALRTEQGALDERADEVATTRERLAAAQRAEVVAPVLAGLRRARDEHAATLENQELARAGVPAALAEADVPELLSRRDAVGEAATRLAMLLPTGERLPVDEAALVEARKEVERLAAERALLADDLATRPARRATLVASRDATTELAGTLGVRQQAVLDAESVLRAARGAAQHATDLEAAVEERTAAADRAREALGAERDLRAARIAGIAGELATGLAAGTACVVCGSTEHPAPARLTDDHVTPERVEQAEAERSAAEQALTTAGERVTTLTERLEALRSTSRGLDVDAADAALAAARDDAARATTAVAERDAAEAALTTFDDDTAALTAQHAELGTEAAARRSTAEALAASIARDRAEVARELDVAAPLLDGIELPDVLGERERPENPVEVYESALRERARAVDALLAAHAAVDAAARTLAERERDLAQVLDDAGFDDATAALAASCTAEEREALDRAVREHESAVARVRAGLTEPALADLADDAAPDLDAARAAVRAAQEAADRAGRRAALAQQRLAGARTAAASVGSAVTAWDDAREHAAPVTRMAGLAQGSSGDNARGLSLATFVLVRRFEEVVEAANVRLVEMSGGRYELVRSDEKEAVRARRTGLAMKVVDHWTERSRDPRTLSGGETFYVSLCLALGMADVVTAEAGGVDLGTLFVDEGFGTLDPQALEAVLGELGRLRAGGRVVGVVSHVEALKQSIAERIEVRRLPSGASTLSVRAGG</sequence>
<dbReference type="SUPFAM" id="SSF52540">
    <property type="entry name" value="P-loop containing nucleoside triphosphate hydrolases"/>
    <property type="match status" value="1"/>
</dbReference>
<dbReference type="Proteomes" id="UP000231693">
    <property type="component" value="Unassembled WGS sequence"/>
</dbReference>
<evidence type="ECO:0000256" key="2">
    <source>
        <dbReference type="ARBA" id="ARBA00011322"/>
    </source>
</evidence>
<organism evidence="6 7">
    <name type="scientific">Sediminihabitans luteus</name>
    <dbReference type="NCBI Taxonomy" id="1138585"/>
    <lineage>
        <taxon>Bacteria</taxon>
        <taxon>Bacillati</taxon>
        <taxon>Actinomycetota</taxon>
        <taxon>Actinomycetes</taxon>
        <taxon>Micrococcales</taxon>
        <taxon>Cellulomonadaceae</taxon>
        <taxon>Sediminihabitans</taxon>
    </lineage>
</organism>
<dbReference type="EMBL" id="PGFE01000005">
    <property type="protein sequence ID" value="PJJ69287.1"/>
    <property type="molecule type" value="Genomic_DNA"/>
</dbReference>
<evidence type="ECO:0000313" key="6">
    <source>
        <dbReference type="EMBL" id="PJJ69287.1"/>
    </source>
</evidence>
<keyword evidence="6" id="KW-0269">Exonuclease</keyword>
<comment type="subunit">
    <text evidence="2">Heterodimer of SbcC and SbcD.</text>
</comment>
<comment type="similarity">
    <text evidence="1">Belongs to the SMC family. SbcC subfamily.</text>
</comment>
<dbReference type="AlphaFoldDB" id="A0A2M9CD16"/>
<reference evidence="6 7" key="1">
    <citation type="submission" date="2017-11" db="EMBL/GenBank/DDBJ databases">
        <title>Genomic Encyclopedia of Archaeal and Bacterial Type Strains, Phase II (KMG-II): From Individual Species to Whole Genera.</title>
        <authorList>
            <person name="Goeker M."/>
        </authorList>
    </citation>
    <scope>NUCLEOTIDE SEQUENCE [LARGE SCALE GENOMIC DNA]</scope>
    <source>
        <strain evidence="6 7">DSM 25478</strain>
    </source>
</reference>
<dbReference type="PANTHER" id="PTHR32114:SF2">
    <property type="entry name" value="ABC TRANSPORTER ABCH.3"/>
    <property type="match status" value="1"/>
</dbReference>
<evidence type="ECO:0000256" key="3">
    <source>
        <dbReference type="ARBA" id="ARBA00013368"/>
    </source>
</evidence>
<keyword evidence="7" id="KW-1185">Reference proteome</keyword>
<dbReference type="Pfam" id="PF13558">
    <property type="entry name" value="SbcC_Walker_B"/>
    <property type="match status" value="1"/>
</dbReference>
<dbReference type="PANTHER" id="PTHR32114">
    <property type="entry name" value="ABC TRANSPORTER ABCH.3"/>
    <property type="match status" value="1"/>
</dbReference>
<dbReference type="InterPro" id="IPR027417">
    <property type="entry name" value="P-loop_NTPase"/>
</dbReference>
<evidence type="ECO:0000256" key="4">
    <source>
        <dbReference type="SAM" id="Coils"/>
    </source>
</evidence>
<evidence type="ECO:0000313" key="7">
    <source>
        <dbReference type="Proteomes" id="UP000231693"/>
    </source>
</evidence>
<evidence type="ECO:0000256" key="1">
    <source>
        <dbReference type="ARBA" id="ARBA00006930"/>
    </source>
</evidence>
<protein>
    <recommendedName>
        <fullName evidence="3">Nuclease SbcCD subunit C</fullName>
    </recommendedName>
</protein>
<comment type="caution">
    <text evidence="6">The sequence shown here is derived from an EMBL/GenBank/DDBJ whole genome shotgun (WGS) entry which is preliminary data.</text>
</comment>
<name>A0A2M9CD16_9CELL</name>
<dbReference type="GO" id="GO:0016887">
    <property type="term" value="F:ATP hydrolysis activity"/>
    <property type="evidence" value="ECO:0007669"/>
    <property type="project" value="InterPro"/>
</dbReference>
<proteinExistence type="inferred from homology"/>
<dbReference type="OrthoDB" id="9795626at2"/>
<dbReference type="GO" id="GO:0006302">
    <property type="term" value="P:double-strand break repair"/>
    <property type="evidence" value="ECO:0007669"/>
    <property type="project" value="InterPro"/>
</dbReference>
<dbReference type="Gene3D" id="3.40.50.300">
    <property type="entry name" value="P-loop containing nucleotide triphosphate hydrolases"/>
    <property type="match status" value="3"/>
</dbReference>
<keyword evidence="4" id="KW-0175">Coiled coil</keyword>
<evidence type="ECO:0000259" key="5">
    <source>
        <dbReference type="Pfam" id="PF13476"/>
    </source>
</evidence>
<accession>A0A2M9CD16</accession>
<dbReference type="Pfam" id="PF13476">
    <property type="entry name" value="AAA_23"/>
    <property type="match status" value="1"/>
</dbReference>
<keyword evidence="6" id="KW-0378">Hydrolase</keyword>
<dbReference type="InterPro" id="IPR038729">
    <property type="entry name" value="Rad50/SbcC_AAA"/>
</dbReference>
<dbReference type="GO" id="GO:0004527">
    <property type="term" value="F:exonuclease activity"/>
    <property type="evidence" value="ECO:0007669"/>
    <property type="project" value="UniProtKB-KW"/>
</dbReference>
<feature type="coiled-coil region" evidence="4">
    <location>
        <begin position="817"/>
        <end position="844"/>
    </location>
</feature>
<gene>
    <name evidence="6" type="ORF">CLV28_2752</name>
</gene>
<dbReference type="RefSeq" id="WP_100423890.1">
    <property type="nucleotide sequence ID" value="NZ_BOOX01000005.1"/>
</dbReference>
<feature type="domain" description="Rad50/SbcC-type AAA" evidence="5">
    <location>
        <begin position="6"/>
        <end position="104"/>
    </location>
</feature>
<keyword evidence="6" id="KW-0540">Nuclease</keyword>